<dbReference type="Proteomes" id="UP000663844">
    <property type="component" value="Unassembled WGS sequence"/>
</dbReference>
<sequence length="128" mass="15188">VLKQLIVKEEKKREKSYLPSNDDNISVDLYTRLSHGITQCFRDYEAEVNHAKRRITDLNEQQEHMLNENKHVIAQLTEAFEQNTISVRQGYEKHLAKQREESLKIGQSLDNYKVEVLTLRDSYEKKLR</sequence>
<evidence type="ECO:0000313" key="3">
    <source>
        <dbReference type="Proteomes" id="UP000663844"/>
    </source>
</evidence>
<protein>
    <submittedName>
        <fullName evidence="2">Uncharacterized protein</fullName>
    </submittedName>
</protein>
<reference evidence="2" key="1">
    <citation type="submission" date="2021-02" db="EMBL/GenBank/DDBJ databases">
        <authorList>
            <person name="Nowell W R."/>
        </authorList>
    </citation>
    <scope>NUCLEOTIDE SEQUENCE</scope>
</reference>
<evidence type="ECO:0000256" key="1">
    <source>
        <dbReference type="SAM" id="Coils"/>
    </source>
</evidence>
<dbReference type="EMBL" id="CAJOAZ010023269">
    <property type="protein sequence ID" value="CAF4374075.1"/>
    <property type="molecule type" value="Genomic_DNA"/>
</dbReference>
<name>A0A820MKT9_9BILA</name>
<gene>
    <name evidence="2" type="ORF">OXD698_LOCUS50003</name>
</gene>
<feature type="non-terminal residue" evidence="2">
    <location>
        <position position="128"/>
    </location>
</feature>
<proteinExistence type="predicted"/>
<comment type="caution">
    <text evidence="2">The sequence shown here is derived from an EMBL/GenBank/DDBJ whole genome shotgun (WGS) entry which is preliminary data.</text>
</comment>
<accession>A0A820MKT9</accession>
<feature type="non-terminal residue" evidence="2">
    <location>
        <position position="1"/>
    </location>
</feature>
<keyword evidence="1" id="KW-0175">Coiled coil</keyword>
<organism evidence="2 3">
    <name type="scientific">Adineta steineri</name>
    <dbReference type="NCBI Taxonomy" id="433720"/>
    <lineage>
        <taxon>Eukaryota</taxon>
        <taxon>Metazoa</taxon>
        <taxon>Spiralia</taxon>
        <taxon>Gnathifera</taxon>
        <taxon>Rotifera</taxon>
        <taxon>Eurotatoria</taxon>
        <taxon>Bdelloidea</taxon>
        <taxon>Adinetida</taxon>
        <taxon>Adinetidae</taxon>
        <taxon>Adineta</taxon>
    </lineage>
</organism>
<feature type="coiled-coil region" evidence="1">
    <location>
        <begin position="41"/>
        <end position="68"/>
    </location>
</feature>
<evidence type="ECO:0000313" key="2">
    <source>
        <dbReference type="EMBL" id="CAF4374075.1"/>
    </source>
</evidence>
<dbReference type="AlphaFoldDB" id="A0A820MKT9"/>